<evidence type="ECO:0000256" key="4">
    <source>
        <dbReference type="ARBA" id="ARBA00023242"/>
    </source>
</evidence>
<evidence type="ECO:0000256" key="5">
    <source>
        <dbReference type="ARBA" id="ARBA00023306"/>
    </source>
</evidence>
<evidence type="ECO:0000313" key="9">
    <source>
        <dbReference type="RefSeq" id="XP_022255092.1"/>
    </source>
</evidence>
<feature type="compositionally biased region" description="Basic and acidic residues" evidence="6">
    <location>
        <begin position="250"/>
        <end position="267"/>
    </location>
</feature>
<dbReference type="InterPro" id="IPR003175">
    <property type="entry name" value="CDI_dom"/>
</dbReference>
<dbReference type="Gene3D" id="4.10.365.10">
    <property type="entry name" value="p27"/>
    <property type="match status" value="1"/>
</dbReference>
<dbReference type="InterPro" id="IPR044898">
    <property type="entry name" value="CDI_dom_sf"/>
</dbReference>
<dbReference type="PANTHER" id="PTHR10265">
    <property type="entry name" value="CYCLIN-DEPENDENT KINASE INHIBITOR 1"/>
    <property type="match status" value="1"/>
</dbReference>
<keyword evidence="4" id="KW-0539">Nucleus</keyword>
<dbReference type="PANTHER" id="PTHR10265:SF45">
    <property type="entry name" value="DACAPO"/>
    <property type="match status" value="1"/>
</dbReference>
<keyword evidence="5" id="KW-0131">Cell cycle</keyword>
<organism evidence="8 9">
    <name type="scientific">Limulus polyphemus</name>
    <name type="common">Atlantic horseshoe crab</name>
    <dbReference type="NCBI Taxonomy" id="6850"/>
    <lineage>
        <taxon>Eukaryota</taxon>
        <taxon>Metazoa</taxon>
        <taxon>Ecdysozoa</taxon>
        <taxon>Arthropoda</taxon>
        <taxon>Chelicerata</taxon>
        <taxon>Merostomata</taxon>
        <taxon>Xiphosura</taxon>
        <taxon>Limulidae</taxon>
        <taxon>Limulus</taxon>
    </lineage>
</organism>
<proteinExistence type="inferred from homology"/>
<protein>
    <submittedName>
        <fullName evidence="9">Micronuclear linker histone polyprotein-like</fullName>
    </submittedName>
</protein>
<comment type="subcellular location">
    <subcellularLocation>
        <location evidence="1">Nucleus</location>
    </subcellularLocation>
</comment>
<keyword evidence="8" id="KW-1185">Reference proteome</keyword>
<gene>
    <name evidence="9" type="primary">LOC111088657</name>
</gene>
<comment type="similarity">
    <text evidence="2">Belongs to the CDI family.</text>
</comment>
<dbReference type="Proteomes" id="UP000694941">
    <property type="component" value="Unplaced"/>
</dbReference>
<feature type="region of interest" description="Disordered" evidence="6">
    <location>
        <begin position="183"/>
        <end position="291"/>
    </location>
</feature>
<feature type="domain" description="Cyclin-dependent kinase inhibitor" evidence="7">
    <location>
        <begin position="35"/>
        <end position="81"/>
    </location>
</feature>
<keyword evidence="3" id="KW-0649">Protein kinase inhibitor</keyword>
<dbReference type="Pfam" id="PF02234">
    <property type="entry name" value="CDI"/>
    <property type="match status" value="1"/>
</dbReference>
<name>A0ABM1TGT6_LIMPO</name>
<reference evidence="9" key="1">
    <citation type="submission" date="2025-08" db="UniProtKB">
        <authorList>
            <consortium name="RefSeq"/>
        </authorList>
    </citation>
    <scope>IDENTIFICATION</scope>
    <source>
        <tissue evidence="9">Muscle</tissue>
    </source>
</reference>
<evidence type="ECO:0000259" key="7">
    <source>
        <dbReference type="Pfam" id="PF02234"/>
    </source>
</evidence>
<feature type="compositionally biased region" description="Polar residues" evidence="6">
    <location>
        <begin position="183"/>
        <end position="201"/>
    </location>
</feature>
<accession>A0ABM1TGT6</accession>
<evidence type="ECO:0000256" key="3">
    <source>
        <dbReference type="ARBA" id="ARBA00023013"/>
    </source>
</evidence>
<sequence>MRTVNKTVLRRCCGSVGQCSVEYSNMREKNVRRRLFDRVDHDETQRILQQELTFTYANNNQRWNFDFQKEKPLEGPWKWKVVKPNDPEIPQVYSRMVNIGFGNSSAYKVDFKTGEICTKGSDLIQNNPTKSSNTKELRKLIFSRKKNNITSTVRNFNTRGKRSILRQSSVSEILCVRKSGRNLKTSSVRQAEKSLSFSSTRQIEKNLKSSSTKQTEKNLKTTSIKHTKRGLKTTSTRQTERGLKTTSTRQAERDLKTTSTRNMERGLKTTSTKHTKRGLKTTSTKQAERGLKTTSTRKMERGLKITSTRQAKRSLKNTSNRQAGRNLNNAATIRTGRTCKSRSFTRLI</sequence>
<dbReference type="RefSeq" id="XP_022255092.1">
    <property type="nucleotide sequence ID" value="XM_022399384.1"/>
</dbReference>
<evidence type="ECO:0000313" key="8">
    <source>
        <dbReference type="Proteomes" id="UP000694941"/>
    </source>
</evidence>
<evidence type="ECO:0000256" key="2">
    <source>
        <dbReference type="ARBA" id="ARBA00006726"/>
    </source>
</evidence>
<evidence type="ECO:0000256" key="1">
    <source>
        <dbReference type="ARBA" id="ARBA00004123"/>
    </source>
</evidence>
<dbReference type="GeneID" id="111088657"/>
<evidence type="ECO:0000256" key="6">
    <source>
        <dbReference type="SAM" id="MobiDB-lite"/>
    </source>
</evidence>